<feature type="non-terminal residue" evidence="1">
    <location>
        <position position="1"/>
    </location>
</feature>
<comment type="caution">
    <text evidence="1">The sequence shown here is derived from an EMBL/GenBank/DDBJ whole genome shotgun (WGS) entry which is preliminary data.</text>
</comment>
<evidence type="ECO:0000313" key="2">
    <source>
        <dbReference type="Proteomes" id="UP000789702"/>
    </source>
</evidence>
<dbReference type="Proteomes" id="UP000789702">
    <property type="component" value="Unassembled WGS sequence"/>
</dbReference>
<accession>A0ACA9KGX9</accession>
<sequence length="114" mass="13303">FRRPPEFVKSFVGQKILLRRLTHDRTWKESEEIVSVVRERFTLLEEIWINLAFNSELAKSLRNIILLSILAILKNLPSRLFSFIITSERQSIASSDRKGEGQGRKPDIMFMANI</sequence>
<name>A0ACA9KGX9_9GLOM</name>
<evidence type="ECO:0000313" key="1">
    <source>
        <dbReference type="EMBL" id="CAG8472657.1"/>
    </source>
</evidence>
<protein>
    <submittedName>
        <fullName evidence="1">11473_t:CDS:1</fullName>
    </submittedName>
</protein>
<reference evidence="1" key="1">
    <citation type="submission" date="2021-06" db="EMBL/GenBank/DDBJ databases">
        <authorList>
            <person name="Kallberg Y."/>
            <person name="Tangrot J."/>
            <person name="Rosling A."/>
        </authorList>
    </citation>
    <scope>NUCLEOTIDE SEQUENCE</scope>
    <source>
        <strain evidence="1">IL203A</strain>
    </source>
</reference>
<gene>
    <name evidence="1" type="ORF">DHETER_LOCUS1785</name>
</gene>
<proteinExistence type="predicted"/>
<dbReference type="EMBL" id="CAJVPU010001145">
    <property type="protein sequence ID" value="CAG8472657.1"/>
    <property type="molecule type" value="Genomic_DNA"/>
</dbReference>
<organism evidence="1 2">
    <name type="scientific">Dentiscutata heterogama</name>
    <dbReference type="NCBI Taxonomy" id="1316150"/>
    <lineage>
        <taxon>Eukaryota</taxon>
        <taxon>Fungi</taxon>
        <taxon>Fungi incertae sedis</taxon>
        <taxon>Mucoromycota</taxon>
        <taxon>Glomeromycotina</taxon>
        <taxon>Glomeromycetes</taxon>
        <taxon>Diversisporales</taxon>
        <taxon>Gigasporaceae</taxon>
        <taxon>Dentiscutata</taxon>
    </lineage>
</organism>
<keyword evidence="2" id="KW-1185">Reference proteome</keyword>